<dbReference type="InterPro" id="IPR057135">
    <property type="entry name" value="At4g27190-like_LRR"/>
</dbReference>
<evidence type="ECO:0000313" key="3">
    <source>
        <dbReference type="EMBL" id="KAF3457880.1"/>
    </source>
</evidence>
<dbReference type="AlphaFoldDB" id="A0A8K0MU20"/>
<feature type="domain" description="Disease resistance protein At4g27190-like leucine-rich repeats" evidence="2">
    <location>
        <begin position="82"/>
        <end position="189"/>
    </location>
</feature>
<feature type="domain" description="Disease resistance protein At4g27190-like leucine-rich repeats" evidence="2">
    <location>
        <begin position="774"/>
        <end position="885"/>
    </location>
</feature>
<accession>A0A8K0MU20</accession>
<gene>
    <name evidence="3" type="ORF">FNV43_RR02540</name>
</gene>
<evidence type="ECO:0000256" key="1">
    <source>
        <dbReference type="ARBA" id="ARBA00022821"/>
    </source>
</evidence>
<dbReference type="SUPFAM" id="SSF52058">
    <property type="entry name" value="L domain-like"/>
    <property type="match status" value="1"/>
</dbReference>
<protein>
    <recommendedName>
        <fullName evidence="2">Disease resistance protein At4g27190-like leucine-rich repeats domain-containing protein</fullName>
    </recommendedName>
</protein>
<dbReference type="Pfam" id="PF23247">
    <property type="entry name" value="LRR_RPS2"/>
    <property type="match status" value="5"/>
</dbReference>
<dbReference type="PANTHER" id="PTHR33463">
    <property type="entry name" value="NB-ARC DOMAIN-CONTAINING PROTEIN-RELATED"/>
    <property type="match status" value="1"/>
</dbReference>
<dbReference type="InterPro" id="IPR032675">
    <property type="entry name" value="LRR_dom_sf"/>
</dbReference>
<keyword evidence="4" id="KW-1185">Reference proteome</keyword>
<evidence type="ECO:0000259" key="2">
    <source>
        <dbReference type="Pfam" id="PF23247"/>
    </source>
</evidence>
<evidence type="ECO:0000313" key="4">
    <source>
        <dbReference type="Proteomes" id="UP000796880"/>
    </source>
</evidence>
<dbReference type="InterPro" id="IPR050905">
    <property type="entry name" value="Plant_NBS-LRR"/>
</dbReference>
<organism evidence="3 4">
    <name type="scientific">Rhamnella rubrinervis</name>
    <dbReference type="NCBI Taxonomy" id="2594499"/>
    <lineage>
        <taxon>Eukaryota</taxon>
        <taxon>Viridiplantae</taxon>
        <taxon>Streptophyta</taxon>
        <taxon>Embryophyta</taxon>
        <taxon>Tracheophyta</taxon>
        <taxon>Spermatophyta</taxon>
        <taxon>Magnoliopsida</taxon>
        <taxon>eudicotyledons</taxon>
        <taxon>Gunneridae</taxon>
        <taxon>Pentapetalae</taxon>
        <taxon>rosids</taxon>
        <taxon>fabids</taxon>
        <taxon>Rosales</taxon>
        <taxon>Rhamnaceae</taxon>
        <taxon>rhamnoid group</taxon>
        <taxon>Rhamneae</taxon>
        <taxon>Rhamnella</taxon>
    </lineage>
</organism>
<dbReference type="Gene3D" id="3.80.10.10">
    <property type="entry name" value="Ribonuclease Inhibitor"/>
    <property type="match status" value="3"/>
</dbReference>
<dbReference type="Proteomes" id="UP000796880">
    <property type="component" value="Unassembled WGS sequence"/>
</dbReference>
<feature type="domain" description="Disease resistance protein At4g27190-like leucine-rich repeats" evidence="2">
    <location>
        <begin position="249"/>
        <end position="315"/>
    </location>
</feature>
<dbReference type="PANTHER" id="PTHR33463:SF198">
    <property type="entry name" value="RPP4C3"/>
    <property type="match status" value="1"/>
</dbReference>
<sequence>MKLCQASYLKVLSKFSMENAKEYKLEITIAIGSLVISRWSKTRRNSSRDKQTRPYRHAMKIQLHLALGRSFKWAFYWAWSENLYIDGIQGLKNDVFELDREEGLPHLKYLQVEKNDEIQYIIESMEHNRSNHNVLPSLDNLGKICFGELTGLDSLGKLREVHVYACGKLKSLLPLSIAKKLEKIKVNSCSTMEDVVTYSADHDHHDSVEFPKLREMRLSGLPNLIGFWSECEDQEILSATKSILFNKKVAFPSLESLELWDLNIEGIWLETSCNYKLQNLRSLIVCRCHSLKYLFSFPIARSLSQLEHLEVIDCRNMEEILVVNSDDQLAQVDLFPKLKYLKLGSLGLRHPPNESESVEGRQGSHSDIYDHQSNSASAATTFFNPKVIGFPSLETLYLKKVNMERLWLIDHQLAAETFYSSYLQNLRKLVVGRCHRLKYLFPLAIAQCLVQLQELQVSECRDMEEILFINYKELPASNTGLENYKLLLKLQVVSLEKLPNLIGFCSRSTGYNIVNCGLIREKVKISECPNLFAIDETNKQENDDDQDINSISEHKLKVGFPDDALKMCRLNHQFPTACSNITILDVACLSNSEYLMSAFVATSLVHLKKLNISKCGCMKEVLVMTKEFRQGRSGKIGLFPSLKYISLKSLPELEGFCRGYKNDMEYLLNLKDMVIRGCGKLATFISNSTDEEPQENLVSRQPLFHDETMVQHGDQEEFLSNLVMLKMGGDVPKLLMDVLGSHRYGARTTIFQNLECLRLDGCEKLEKLLMPSWGFQALAVLSVVSCNGMEYLLTPSTAKSLPLLKVMCIYECYKMRVIIHAKDDDELQGSSSGSLKNNNIVFHNLEFLVLDRLTSLTCFHSGNCALEFPKLSHLAVGKCPEMRNFCAHVIVTAPKLLTFIGTNYTRWSLWTELDSNDHVQVDYRVFDCDNDMNIEQHKEDGGDDKYININVPIQHLWETGFALKLDQPASCSKLSAQLHDHPHRQIASSHYSLSLPWQWNPHPIRLRLHNRSDRMSSYRSDFCDWVCAVAFGDGFGVGFHIVKVVFNLSELGHSILWLSASRSDQDKLALPKIATAAPEEFNDIGMPLHRSGKSAWYEEDHESSCLHLSHITLAKPEVGLGGSISREHMPYVTNPKPCHPCIKGNPYHLGVSRPQTNLAGARPFLGIIRLSSSCLS</sequence>
<keyword evidence="1" id="KW-0611">Plant defense</keyword>
<reference evidence="3" key="1">
    <citation type="submission" date="2020-03" db="EMBL/GenBank/DDBJ databases">
        <title>A high-quality chromosome-level genome assembly of a woody plant with both climbing and erect habits, Rhamnella rubrinervis.</title>
        <authorList>
            <person name="Lu Z."/>
            <person name="Yang Y."/>
            <person name="Zhu X."/>
            <person name="Sun Y."/>
        </authorList>
    </citation>
    <scope>NUCLEOTIDE SEQUENCE</scope>
    <source>
        <strain evidence="3">BYM</strain>
        <tissue evidence="3">Leaf</tissue>
    </source>
</reference>
<proteinExistence type="predicted"/>
<dbReference type="OrthoDB" id="1000504at2759"/>
<feature type="domain" description="Disease resistance protein At4g27190-like leucine-rich repeats" evidence="2">
    <location>
        <begin position="566"/>
        <end position="689"/>
    </location>
</feature>
<name>A0A8K0MU20_9ROSA</name>
<dbReference type="EMBL" id="VOIH02000001">
    <property type="protein sequence ID" value="KAF3457880.1"/>
    <property type="molecule type" value="Genomic_DNA"/>
</dbReference>
<comment type="caution">
    <text evidence="3">The sequence shown here is derived from an EMBL/GenBank/DDBJ whole genome shotgun (WGS) entry which is preliminary data.</text>
</comment>
<feature type="domain" description="Disease resistance protein At4g27190-like leucine-rich repeats" evidence="2">
    <location>
        <begin position="394"/>
        <end position="531"/>
    </location>
</feature>